<accession>A0A1G9NP71</accession>
<evidence type="ECO:0000313" key="2">
    <source>
        <dbReference type="Proteomes" id="UP000198680"/>
    </source>
</evidence>
<dbReference type="SUPFAM" id="SSF50475">
    <property type="entry name" value="FMN-binding split barrel"/>
    <property type="match status" value="1"/>
</dbReference>
<name>A0A1G9NP71_9ACTN</name>
<dbReference type="Pfam" id="PF12900">
    <property type="entry name" value="Pyridox_ox_2"/>
    <property type="match status" value="1"/>
</dbReference>
<dbReference type="InterPro" id="IPR012349">
    <property type="entry name" value="Split_barrel_FMN-bd"/>
</dbReference>
<keyword evidence="2" id="KW-1185">Reference proteome</keyword>
<dbReference type="STRING" id="1137991.SAMN05660642_01104"/>
<protein>
    <submittedName>
        <fullName evidence="1">Pyridoxamine 5'-phosphate oxidase</fullName>
    </submittedName>
</protein>
<reference evidence="2" key="1">
    <citation type="submission" date="2016-10" db="EMBL/GenBank/DDBJ databases">
        <authorList>
            <person name="Varghese N."/>
            <person name="Submissions S."/>
        </authorList>
    </citation>
    <scope>NUCLEOTIDE SEQUENCE [LARGE SCALE GENOMIC DNA]</scope>
    <source>
        <strain evidence="2">DSM 45419</strain>
    </source>
</reference>
<proteinExistence type="predicted"/>
<sequence>MRTSDADRTLVPLDHAECRALLLGGRIGRLAFTRNALPAIQPVSYRVHDDEVVIPALPDSPFAPRRWGAVVALGVDSYDDSTLTGWSVTVVGPSRSIDEPAEVTVLDALPWPVPGATRVRRYVAVRIGLLSGWRTETRAP</sequence>
<dbReference type="RefSeq" id="WP_091214848.1">
    <property type="nucleotide sequence ID" value="NZ_FNHE01000002.1"/>
</dbReference>
<dbReference type="OrthoDB" id="3212118at2"/>
<dbReference type="Proteomes" id="UP000198680">
    <property type="component" value="Unassembled WGS sequence"/>
</dbReference>
<dbReference type="InterPro" id="IPR024747">
    <property type="entry name" value="Pyridox_Oxase-rel"/>
</dbReference>
<gene>
    <name evidence="1" type="ORF">SAMN05660642_01104</name>
</gene>
<dbReference type="Gene3D" id="2.30.110.10">
    <property type="entry name" value="Electron Transport, Fmn-binding Protein, Chain A"/>
    <property type="match status" value="1"/>
</dbReference>
<dbReference type="AlphaFoldDB" id="A0A1G9NP71"/>
<dbReference type="EMBL" id="FNHE01000002">
    <property type="protein sequence ID" value="SDL87795.1"/>
    <property type="molecule type" value="Genomic_DNA"/>
</dbReference>
<evidence type="ECO:0000313" key="1">
    <source>
        <dbReference type="EMBL" id="SDL87795.1"/>
    </source>
</evidence>
<organism evidence="1 2">
    <name type="scientific">Geodermatophilus siccatus</name>
    <dbReference type="NCBI Taxonomy" id="1137991"/>
    <lineage>
        <taxon>Bacteria</taxon>
        <taxon>Bacillati</taxon>
        <taxon>Actinomycetota</taxon>
        <taxon>Actinomycetes</taxon>
        <taxon>Geodermatophilales</taxon>
        <taxon>Geodermatophilaceae</taxon>
        <taxon>Geodermatophilus</taxon>
    </lineage>
</organism>